<dbReference type="STRING" id="3818.A0A445DBZ2"/>
<evidence type="ECO:0000256" key="1">
    <source>
        <dbReference type="SAM" id="Phobius"/>
    </source>
</evidence>
<dbReference type="EMBL" id="SDMP01000004">
    <property type="protein sequence ID" value="RYR60698.1"/>
    <property type="molecule type" value="Genomic_DNA"/>
</dbReference>
<keyword evidence="1" id="KW-0812">Transmembrane</keyword>
<dbReference type="Proteomes" id="UP000289738">
    <property type="component" value="Chromosome A04"/>
</dbReference>
<dbReference type="AlphaFoldDB" id="A0A445DBZ2"/>
<accession>A0A445DBZ2</accession>
<dbReference type="InterPro" id="IPR036291">
    <property type="entry name" value="NAD(P)-bd_dom_sf"/>
</dbReference>
<sequence length="100" mass="11644">MKSSMRILVTGGARFIGSHLVDRLMENEKMRMPWSLEIDCLLCFSLKSEKNLLAMRGRVLVRDLRLMTRDIRMRCRSRGTSLGVWSSAAKWIFWGLYFGV</sequence>
<keyword evidence="3" id="KW-1185">Reference proteome</keyword>
<feature type="transmembrane region" description="Helical" evidence="1">
    <location>
        <begin position="82"/>
        <end position="99"/>
    </location>
</feature>
<dbReference type="Gene3D" id="3.40.50.720">
    <property type="entry name" value="NAD(P)-binding Rossmann-like Domain"/>
    <property type="match status" value="1"/>
</dbReference>
<evidence type="ECO:0000313" key="3">
    <source>
        <dbReference type="Proteomes" id="UP000289738"/>
    </source>
</evidence>
<dbReference type="SUPFAM" id="SSF51735">
    <property type="entry name" value="NAD(P)-binding Rossmann-fold domains"/>
    <property type="match status" value="1"/>
</dbReference>
<evidence type="ECO:0000313" key="2">
    <source>
        <dbReference type="EMBL" id="RYR60698.1"/>
    </source>
</evidence>
<organism evidence="2 3">
    <name type="scientific">Arachis hypogaea</name>
    <name type="common">Peanut</name>
    <dbReference type="NCBI Taxonomy" id="3818"/>
    <lineage>
        <taxon>Eukaryota</taxon>
        <taxon>Viridiplantae</taxon>
        <taxon>Streptophyta</taxon>
        <taxon>Embryophyta</taxon>
        <taxon>Tracheophyta</taxon>
        <taxon>Spermatophyta</taxon>
        <taxon>Magnoliopsida</taxon>
        <taxon>eudicotyledons</taxon>
        <taxon>Gunneridae</taxon>
        <taxon>Pentapetalae</taxon>
        <taxon>rosids</taxon>
        <taxon>fabids</taxon>
        <taxon>Fabales</taxon>
        <taxon>Fabaceae</taxon>
        <taxon>Papilionoideae</taxon>
        <taxon>50 kb inversion clade</taxon>
        <taxon>dalbergioids sensu lato</taxon>
        <taxon>Dalbergieae</taxon>
        <taxon>Pterocarpus clade</taxon>
        <taxon>Arachis</taxon>
    </lineage>
</organism>
<comment type="caution">
    <text evidence="2">The sequence shown here is derived from an EMBL/GenBank/DDBJ whole genome shotgun (WGS) entry which is preliminary data.</text>
</comment>
<reference evidence="2 3" key="1">
    <citation type="submission" date="2019-01" db="EMBL/GenBank/DDBJ databases">
        <title>Sequencing of cultivated peanut Arachis hypogaea provides insights into genome evolution and oil improvement.</title>
        <authorList>
            <person name="Chen X."/>
        </authorList>
    </citation>
    <scope>NUCLEOTIDE SEQUENCE [LARGE SCALE GENOMIC DNA]</scope>
    <source>
        <strain evidence="3">cv. Fuhuasheng</strain>
        <tissue evidence="2">Leaves</tissue>
    </source>
</reference>
<name>A0A445DBZ2_ARAHY</name>
<keyword evidence="1" id="KW-1133">Transmembrane helix</keyword>
<gene>
    <name evidence="2" type="ORF">Ahy_A04g017754</name>
</gene>
<proteinExistence type="predicted"/>
<keyword evidence="1" id="KW-0472">Membrane</keyword>
<protein>
    <submittedName>
        <fullName evidence="2">Uncharacterized protein</fullName>
    </submittedName>
</protein>